<dbReference type="Pfam" id="PF00687">
    <property type="entry name" value="Ribosomal_L1"/>
    <property type="match status" value="1"/>
</dbReference>
<dbReference type="InterPro" id="IPR016095">
    <property type="entry name" value="Ribosomal_uL1_3-a/b-sand"/>
</dbReference>
<dbReference type="InterPro" id="IPR050257">
    <property type="entry name" value="eL8/uL1-like"/>
</dbReference>
<sequence length="266" mass="29687">MAAPSRERINQDGVRKATNALLKWKKKSFLSHSHDENAANEEEADDFIYLSVTLKKVPPRNLSAAPHQILLRRSLLSQDYTASNICLIVDGKRITAESAQKILLAKGIPFVKKVFKLGKLKSDYDSFESKKKLLDSFDLFLADKSVEAMLPKVLGRVFYKKRKKIPVPVDLRGDWKEELERACRSSLWCLSSGTCSSVRVGRLGAMESEEIVENVLDAVDGVVGIAPRKWGGIRCLHLKLSDSLALPIYVDEVSDGKMGSSLVKRK</sequence>
<dbReference type="CDD" id="cd00403">
    <property type="entry name" value="Ribosomal_L1"/>
    <property type="match status" value="1"/>
</dbReference>
<dbReference type="EMBL" id="PNBA02000012">
    <property type="protein sequence ID" value="KAG6405476.1"/>
    <property type="molecule type" value="Genomic_DNA"/>
</dbReference>
<dbReference type="OrthoDB" id="10251727at2759"/>
<proteinExistence type="predicted"/>
<dbReference type="AlphaFoldDB" id="A0A8X8ZHZ4"/>
<dbReference type="GO" id="GO:0003723">
    <property type="term" value="F:RNA binding"/>
    <property type="evidence" value="ECO:0007669"/>
    <property type="project" value="InterPro"/>
</dbReference>
<reference evidence="1" key="2">
    <citation type="submission" date="2020-08" db="EMBL/GenBank/DDBJ databases">
        <title>Plant Genome Project.</title>
        <authorList>
            <person name="Zhang R.-G."/>
        </authorList>
    </citation>
    <scope>NUCLEOTIDE SEQUENCE</scope>
    <source>
        <strain evidence="1">Huo1</strain>
        <tissue evidence="1">Leaf</tissue>
    </source>
</reference>
<name>A0A8X8ZHZ4_SALSN</name>
<evidence type="ECO:0000313" key="1">
    <source>
        <dbReference type="EMBL" id="KAG6405476.1"/>
    </source>
</evidence>
<evidence type="ECO:0008006" key="3">
    <source>
        <dbReference type="Google" id="ProtNLM"/>
    </source>
</evidence>
<dbReference type="PANTHER" id="PTHR23105">
    <property type="entry name" value="RIBOSOMAL PROTEIN L7AE FAMILY MEMBER"/>
    <property type="match status" value="1"/>
</dbReference>
<evidence type="ECO:0000313" key="2">
    <source>
        <dbReference type="Proteomes" id="UP000298416"/>
    </source>
</evidence>
<dbReference type="Gene3D" id="3.40.50.790">
    <property type="match status" value="1"/>
</dbReference>
<dbReference type="InterPro" id="IPR028364">
    <property type="entry name" value="Ribosomal_uL1/biogenesis"/>
</dbReference>
<dbReference type="Proteomes" id="UP000298416">
    <property type="component" value="Unassembled WGS sequence"/>
</dbReference>
<dbReference type="InterPro" id="IPR023674">
    <property type="entry name" value="Ribosomal_uL1-like"/>
</dbReference>
<keyword evidence="2" id="KW-1185">Reference proteome</keyword>
<comment type="caution">
    <text evidence="1">The sequence shown here is derived from an EMBL/GenBank/DDBJ whole genome shotgun (WGS) entry which is preliminary data.</text>
</comment>
<gene>
    <name evidence="1" type="ORF">SASPL_133066</name>
</gene>
<protein>
    <recommendedName>
        <fullName evidence="3">Ribosome biogenesis protein UTP30</fullName>
    </recommendedName>
</protein>
<accession>A0A8X8ZHZ4</accession>
<organism evidence="1">
    <name type="scientific">Salvia splendens</name>
    <name type="common">Scarlet sage</name>
    <dbReference type="NCBI Taxonomy" id="180675"/>
    <lineage>
        <taxon>Eukaryota</taxon>
        <taxon>Viridiplantae</taxon>
        <taxon>Streptophyta</taxon>
        <taxon>Embryophyta</taxon>
        <taxon>Tracheophyta</taxon>
        <taxon>Spermatophyta</taxon>
        <taxon>Magnoliopsida</taxon>
        <taxon>eudicotyledons</taxon>
        <taxon>Gunneridae</taxon>
        <taxon>Pentapetalae</taxon>
        <taxon>asterids</taxon>
        <taxon>lamiids</taxon>
        <taxon>Lamiales</taxon>
        <taxon>Lamiaceae</taxon>
        <taxon>Nepetoideae</taxon>
        <taxon>Mentheae</taxon>
        <taxon>Salviinae</taxon>
        <taxon>Salvia</taxon>
        <taxon>Salvia subgen. Calosphace</taxon>
        <taxon>core Calosphace</taxon>
    </lineage>
</organism>
<reference evidence="1" key="1">
    <citation type="submission" date="2018-01" db="EMBL/GenBank/DDBJ databases">
        <authorList>
            <person name="Mao J.F."/>
        </authorList>
    </citation>
    <scope>NUCLEOTIDE SEQUENCE</scope>
    <source>
        <strain evidence="1">Huo1</strain>
        <tissue evidence="1">Leaf</tissue>
    </source>
</reference>
<dbReference type="SUPFAM" id="SSF56808">
    <property type="entry name" value="Ribosomal protein L1"/>
    <property type="match status" value="1"/>
</dbReference>